<dbReference type="PANTHER" id="PTHR33969:SF2">
    <property type="entry name" value="SEGREGATION AND CONDENSATION PROTEIN A"/>
    <property type="match status" value="1"/>
</dbReference>
<gene>
    <name evidence="3" type="ORF">JX360_12790</name>
</gene>
<keyword evidence="1" id="KW-0159">Chromosome partition</keyword>
<keyword evidence="4" id="KW-1185">Reference proteome</keyword>
<evidence type="ECO:0000256" key="1">
    <source>
        <dbReference type="ARBA" id="ARBA00022829"/>
    </source>
</evidence>
<evidence type="ECO:0000313" key="3">
    <source>
        <dbReference type="EMBL" id="MCJ2543770.1"/>
    </source>
</evidence>
<evidence type="ECO:0000313" key="4">
    <source>
        <dbReference type="Proteomes" id="UP000830835"/>
    </source>
</evidence>
<protein>
    <recommendedName>
        <fullName evidence="2">Segregation and condensation protein A</fullName>
    </recommendedName>
</protein>
<organism evidence="3 4">
    <name type="scientific">Thermostichus vulcanus str. 'Rupite'</name>
    <dbReference type="NCBI Taxonomy" id="2813851"/>
    <lineage>
        <taxon>Bacteria</taxon>
        <taxon>Bacillati</taxon>
        <taxon>Cyanobacteriota</taxon>
        <taxon>Cyanophyceae</taxon>
        <taxon>Thermostichales</taxon>
        <taxon>Thermostichaceae</taxon>
        <taxon>Thermostichus</taxon>
    </lineage>
</organism>
<reference evidence="3" key="1">
    <citation type="submission" date="2021-02" db="EMBL/GenBank/DDBJ databases">
        <title>The CRISPR/cas machinery reduction and long-range gene transfer in the hot spring cyanobacterium Synechococcus.</title>
        <authorList>
            <person name="Dvorak P."/>
            <person name="Jahodarova E."/>
            <person name="Hasler P."/>
            <person name="Poulickova A."/>
        </authorList>
    </citation>
    <scope>NUCLEOTIDE SEQUENCE</scope>
    <source>
        <strain evidence="3">Rupite</strain>
    </source>
</reference>
<accession>A0ABT0CDA1</accession>
<dbReference type="InterPro" id="IPR003768">
    <property type="entry name" value="ScpA"/>
</dbReference>
<evidence type="ECO:0000256" key="2">
    <source>
        <dbReference type="ARBA" id="ARBA00044777"/>
    </source>
</evidence>
<dbReference type="Proteomes" id="UP000830835">
    <property type="component" value="Unassembled WGS sequence"/>
</dbReference>
<dbReference type="RefSeq" id="WP_244351574.1">
    <property type="nucleotide sequence ID" value="NZ_JAFIRA010000036.1"/>
</dbReference>
<comment type="caution">
    <text evidence="3">The sequence shown here is derived from an EMBL/GenBank/DDBJ whole genome shotgun (WGS) entry which is preliminary data.</text>
</comment>
<dbReference type="EMBL" id="JAFIRA010000036">
    <property type="protein sequence ID" value="MCJ2543770.1"/>
    <property type="molecule type" value="Genomic_DNA"/>
</dbReference>
<sequence>MAFSPTEEAISLLIDLAERGEIDPWDVQVIEVIDRFLSRMAPTSSSHDLSESGQALLYAAMLVYLKAMALAEPEPEAEEAHADLMDAGGDPLPGWSLAQLDRVLQPRAVPRLSRTRPVTLKELIGHLQELETLLEQRSEPTPKPLTQRISRKQALSAITQLAHPENLLETTAELESLLAQLWQQGFAHISFGDLQQYFRQKSSVGSVHPIQMFWSLLLMASRSQVELHQEEFYGPLTVLPCKPGSPVK</sequence>
<dbReference type="PANTHER" id="PTHR33969">
    <property type="entry name" value="SEGREGATION AND CONDENSATION PROTEIN A"/>
    <property type="match status" value="1"/>
</dbReference>
<dbReference type="Gene3D" id="6.10.250.2410">
    <property type="match status" value="1"/>
</dbReference>
<proteinExistence type="predicted"/>
<name>A0ABT0CDA1_THEVL</name>
<dbReference type="Pfam" id="PF02616">
    <property type="entry name" value="SMC_ScpA"/>
    <property type="match status" value="1"/>
</dbReference>